<organism evidence="2 3">
    <name type="scientific">Mollisia scopiformis</name>
    <name type="common">Conifer needle endophyte fungus</name>
    <name type="synonym">Phialocephala scopiformis</name>
    <dbReference type="NCBI Taxonomy" id="149040"/>
    <lineage>
        <taxon>Eukaryota</taxon>
        <taxon>Fungi</taxon>
        <taxon>Dikarya</taxon>
        <taxon>Ascomycota</taxon>
        <taxon>Pezizomycotina</taxon>
        <taxon>Leotiomycetes</taxon>
        <taxon>Helotiales</taxon>
        <taxon>Mollisiaceae</taxon>
        <taxon>Mollisia</taxon>
    </lineage>
</organism>
<evidence type="ECO:0008006" key="4">
    <source>
        <dbReference type="Google" id="ProtNLM"/>
    </source>
</evidence>
<feature type="region of interest" description="Disordered" evidence="1">
    <location>
        <begin position="95"/>
        <end position="123"/>
    </location>
</feature>
<keyword evidence="3" id="KW-1185">Reference proteome</keyword>
<proteinExistence type="predicted"/>
<evidence type="ECO:0000256" key="1">
    <source>
        <dbReference type="SAM" id="MobiDB-lite"/>
    </source>
</evidence>
<name>A0A194XNM2_MOLSC</name>
<protein>
    <recommendedName>
        <fullName evidence="4">SNF2 N-terminal domain-containing protein</fullName>
    </recommendedName>
</protein>
<dbReference type="Proteomes" id="UP000070700">
    <property type="component" value="Unassembled WGS sequence"/>
</dbReference>
<sequence>MASVEPLPPAEWYKDVAILKLISGGNAIKISQGLGIPLALYDHFRMQFTHYSEDNGLLSMPNTQTFSASYDLSRASPDFLKSLWRAMLNDAKKANNPYRRLPSQPPPTTTNTPAASPLDLRPSKFPHNLLPGTNRNDLENILARQAPYDTWRRDFLAVVSPSFDEAKHEIVSYNIYDQTVCCIDGPSPFESVLSRAQSYRQAYIPFVVRLKGTNDGEAFFAREDHRPQRPPPPSPSATFRLTTYVKSYLRRGSAILALPFRPALERLGQTDLSNEAGAEPSPNSPASGLDRSSSQPQNTVAPGLSNGGTLLATPTSSLDPSAATEAALASASSSGDNPLAAGSRHPSPSPTTSSDGTLPLESSLTSGPGEEDRVPDSRGRKRPVVCVPDDVESDDLYSATPRPKKRLQSSPPEHDGVTGDISDTNDEEEPAEDILAKEAVPPELEDEDDLRVEMLQNLEDLVTRRCENMTHSVYKATCQLYTGANKFTNVQASPRQKIPLPGTKGNHAWLQQLLCSFWLLVRFRVCGGAFCCDDPGVGKTRVFILVYLTHLFARICESSVRLFEAGKSGCEHLPPDAPPGSVCPSQDQFPVQCICVPGSLTRYFLGNLGPALMFCHNDEGIQTWEKQFDEFIDVDSAFWKKWNVKPELFIQVSKKTHGSRRCPDSSKPQLWANWGGPGPTYPNPKSTAKLVLTMPQSFFKNVVQEFGRPATPAEKALWAEKMAKRDPARHGFLKHIPVPKEWPDPKKRLENYHPRVFWSLVGRDEFHLDYTMATAQMRALR</sequence>
<evidence type="ECO:0000313" key="2">
    <source>
        <dbReference type="EMBL" id="KUJ21850.1"/>
    </source>
</evidence>
<reference evidence="2 3" key="1">
    <citation type="submission" date="2015-10" db="EMBL/GenBank/DDBJ databases">
        <title>Full genome of DAOMC 229536 Phialocephala scopiformis, a fungal endophyte of spruce producing the potent anti-insectan compound rugulosin.</title>
        <authorList>
            <consortium name="DOE Joint Genome Institute"/>
            <person name="Walker A.K."/>
            <person name="Frasz S.L."/>
            <person name="Seifert K.A."/>
            <person name="Miller J.D."/>
            <person name="Mondo S.J."/>
            <person name="Labutti K."/>
            <person name="Lipzen A."/>
            <person name="Dockter R."/>
            <person name="Kennedy M."/>
            <person name="Grigoriev I.V."/>
            <person name="Spatafora J.W."/>
        </authorList>
    </citation>
    <scope>NUCLEOTIDE SEQUENCE [LARGE SCALE GENOMIC DNA]</scope>
    <source>
        <strain evidence="2 3">CBS 120377</strain>
    </source>
</reference>
<dbReference type="InParanoid" id="A0A194XNM2"/>
<dbReference type="RefSeq" id="XP_018076205.1">
    <property type="nucleotide sequence ID" value="XM_018219372.1"/>
</dbReference>
<feature type="compositionally biased region" description="Acidic residues" evidence="1">
    <location>
        <begin position="423"/>
        <end position="432"/>
    </location>
</feature>
<dbReference type="OrthoDB" id="4776346at2759"/>
<gene>
    <name evidence="2" type="ORF">LY89DRAFT_729350</name>
</gene>
<dbReference type="EMBL" id="KQ947407">
    <property type="protein sequence ID" value="KUJ21850.1"/>
    <property type="molecule type" value="Genomic_DNA"/>
</dbReference>
<dbReference type="KEGG" id="psco:LY89DRAFT_729350"/>
<feature type="compositionally biased region" description="Low complexity" evidence="1">
    <location>
        <begin position="321"/>
        <end position="334"/>
    </location>
</feature>
<accession>A0A194XNM2</accession>
<evidence type="ECO:0000313" key="3">
    <source>
        <dbReference type="Proteomes" id="UP000070700"/>
    </source>
</evidence>
<feature type="compositionally biased region" description="Polar residues" evidence="1">
    <location>
        <begin position="284"/>
        <end position="300"/>
    </location>
</feature>
<feature type="region of interest" description="Disordered" evidence="1">
    <location>
        <begin position="273"/>
        <end position="446"/>
    </location>
</feature>
<dbReference type="GeneID" id="28829098"/>
<dbReference type="AlphaFoldDB" id="A0A194XNM2"/>